<comment type="caution">
    <text evidence="1">The sequence shown here is derived from an EMBL/GenBank/DDBJ whole genome shotgun (WGS) entry which is preliminary data.</text>
</comment>
<accession>A0ACC2TIX2</accession>
<protein>
    <submittedName>
        <fullName evidence="1">Uncharacterized protein</fullName>
    </submittedName>
</protein>
<proteinExistence type="predicted"/>
<sequence>MFAPVPPSRALDQEIALASVLPFSFNVPVTVTNDKLLLAMRIEKPQLWDSNPGTLWAASLQAQPPAFFGLESEINLTLEKFPRLISMEPFTLNTCLQKDPVSSTNENAEPNNDPKITGATTNGGLKKLSQERGPPEDDKSCSSKREFEFFCFSLANEKPPMQDVIEGF</sequence>
<keyword evidence="2" id="KW-1185">Reference proteome</keyword>
<evidence type="ECO:0000313" key="1">
    <source>
        <dbReference type="EMBL" id="KAJ9074664.1"/>
    </source>
</evidence>
<name>A0ACC2TIX2_9FUNG</name>
<reference evidence="1" key="1">
    <citation type="submission" date="2022-04" db="EMBL/GenBank/DDBJ databases">
        <title>Genome of the entomopathogenic fungus Entomophthora muscae.</title>
        <authorList>
            <person name="Elya C."/>
            <person name="Lovett B.R."/>
            <person name="Lee E."/>
            <person name="Macias A.M."/>
            <person name="Hajek A.E."/>
            <person name="De Bivort B.L."/>
            <person name="Kasson M.T."/>
            <person name="De Fine Licht H.H."/>
            <person name="Stajich J.E."/>
        </authorList>
    </citation>
    <scope>NUCLEOTIDE SEQUENCE</scope>
    <source>
        <strain evidence="1">Berkeley</strain>
    </source>
</reference>
<dbReference type="EMBL" id="QTSX02002850">
    <property type="protein sequence ID" value="KAJ9074664.1"/>
    <property type="molecule type" value="Genomic_DNA"/>
</dbReference>
<dbReference type="Proteomes" id="UP001165960">
    <property type="component" value="Unassembled WGS sequence"/>
</dbReference>
<evidence type="ECO:0000313" key="2">
    <source>
        <dbReference type="Proteomes" id="UP001165960"/>
    </source>
</evidence>
<organism evidence="1 2">
    <name type="scientific">Entomophthora muscae</name>
    <dbReference type="NCBI Taxonomy" id="34485"/>
    <lineage>
        <taxon>Eukaryota</taxon>
        <taxon>Fungi</taxon>
        <taxon>Fungi incertae sedis</taxon>
        <taxon>Zoopagomycota</taxon>
        <taxon>Entomophthoromycotina</taxon>
        <taxon>Entomophthoromycetes</taxon>
        <taxon>Entomophthorales</taxon>
        <taxon>Entomophthoraceae</taxon>
        <taxon>Entomophthora</taxon>
    </lineage>
</organism>
<gene>
    <name evidence="1" type="ORF">DSO57_1004119</name>
</gene>